<sequence>MAGLGWRLLSARCTALGRSHAFSDCFTTSVLLARYNSTDTWWDEHLSKQNKEYMKRVTSEEFRNMTASKLCPLKDEPWPIKPWEPAAAAAAEIYVEHLWGTENGSNRVGVIAVKLGMMPIWTKSGEKHAVTMLQSAVSKHINGKLSGREKCGRKRCTSNRDNCSLERIKNSITIPTLVQCVEW</sequence>
<dbReference type="PANTHER" id="PTHR11229">
    <property type="entry name" value="50S RIBOSOMAL PROTEIN L3"/>
    <property type="match status" value="1"/>
</dbReference>
<proteinExistence type="predicted"/>
<dbReference type="Proteomes" id="UP001176940">
    <property type="component" value="Unassembled WGS sequence"/>
</dbReference>
<organism evidence="1 2">
    <name type="scientific">Ranitomeya imitator</name>
    <name type="common">mimic poison frog</name>
    <dbReference type="NCBI Taxonomy" id="111125"/>
    <lineage>
        <taxon>Eukaryota</taxon>
        <taxon>Metazoa</taxon>
        <taxon>Chordata</taxon>
        <taxon>Craniata</taxon>
        <taxon>Vertebrata</taxon>
        <taxon>Euteleostomi</taxon>
        <taxon>Amphibia</taxon>
        <taxon>Batrachia</taxon>
        <taxon>Anura</taxon>
        <taxon>Neobatrachia</taxon>
        <taxon>Hyloidea</taxon>
        <taxon>Dendrobatidae</taxon>
        <taxon>Dendrobatinae</taxon>
        <taxon>Ranitomeya</taxon>
    </lineage>
</organism>
<protein>
    <submittedName>
        <fullName evidence="1">Uncharacterized protein</fullName>
    </submittedName>
</protein>
<reference evidence="1" key="1">
    <citation type="submission" date="2023-07" db="EMBL/GenBank/DDBJ databases">
        <authorList>
            <person name="Stuckert A."/>
        </authorList>
    </citation>
    <scope>NUCLEOTIDE SEQUENCE</scope>
</reference>
<comment type="caution">
    <text evidence="1">The sequence shown here is derived from an EMBL/GenBank/DDBJ whole genome shotgun (WGS) entry which is preliminary data.</text>
</comment>
<evidence type="ECO:0000313" key="1">
    <source>
        <dbReference type="EMBL" id="CAJ0919700.1"/>
    </source>
</evidence>
<dbReference type="InterPro" id="IPR019927">
    <property type="entry name" value="Ribosomal_uL3_bac/org-type"/>
</dbReference>
<keyword evidence="2" id="KW-1185">Reference proteome</keyword>
<accession>A0ABN9KQF0</accession>
<dbReference type="PANTHER" id="PTHR11229:SF8">
    <property type="entry name" value="LARGE RIBOSOMAL SUBUNIT PROTEIN UL3M"/>
    <property type="match status" value="1"/>
</dbReference>
<evidence type="ECO:0000313" key="2">
    <source>
        <dbReference type="Proteomes" id="UP001176940"/>
    </source>
</evidence>
<dbReference type="EMBL" id="CAUEEQ010001425">
    <property type="protein sequence ID" value="CAJ0919700.1"/>
    <property type="molecule type" value="Genomic_DNA"/>
</dbReference>
<dbReference type="Gene3D" id="2.40.30.10">
    <property type="entry name" value="Translation factors"/>
    <property type="match status" value="1"/>
</dbReference>
<gene>
    <name evidence="1" type="ORF">RIMI_LOCUS1109194</name>
</gene>
<name>A0ABN9KQF0_9NEOB</name>